<evidence type="ECO:0000313" key="3">
    <source>
        <dbReference type="EMBL" id="QNN53107.1"/>
    </source>
</evidence>
<reference evidence="3 4" key="1">
    <citation type="submission" date="2020-08" db="EMBL/GenBank/DDBJ databases">
        <title>Genome sequence of Nocardioides mesophilus KACC 16243T.</title>
        <authorList>
            <person name="Hyun D.-W."/>
            <person name="Bae J.-W."/>
        </authorList>
    </citation>
    <scope>NUCLEOTIDE SEQUENCE [LARGE SCALE GENOMIC DNA]</scope>
    <source>
        <strain evidence="3 4">KACC 16243</strain>
    </source>
</reference>
<dbReference type="KEGG" id="nmes:H9L09_00980"/>
<dbReference type="AlphaFoldDB" id="A0A7G9RBY2"/>
<sequence length="158" mass="17098">MRRYDDPVEVRRGMVAGPGGRQEGPEQFLWKGRLWKVCEIEAHWVETGPWWQSGGVRAVLGSDTDTDMDMDMHTESRPASGSGSAGPGGGPSRDLAARDLAARDLAARDLAARDLAAEREIWRVEAARGLAAAGAGRGVFDLTFDWASGSWLLTRCAD</sequence>
<feature type="region of interest" description="Disordered" evidence="1">
    <location>
        <begin position="1"/>
        <end position="25"/>
    </location>
</feature>
<protein>
    <recommendedName>
        <fullName evidence="2">DUF6504 domain-containing protein</fullName>
    </recommendedName>
</protein>
<proteinExistence type="predicted"/>
<evidence type="ECO:0000256" key="1">
    <source>
        <dbReference type="SAM" id="MobiDB-lite"/>
    </source>
</evidence>
<dbReference type="EMBL" id="CP060713">
    <property type="protein sequence ID" value="QNN53107.1"/>
    <property type="molecule type" value="Genomic_DNA"/>
</dbReference>
<gene>
    <name evidence="3" type="ORF">H9L09_00980</name>
</gene>
<accession>A0A7G9RBY2</accession>
<keyword evidence="4" id="KW-1185">Reference proteome</keyword>
<name>A0A7G9RBY2_9ACTN</name>
<dbReference type="Pfam" id="PF20114">
    <property type="entry name" value="DUF6504"/>
    <property type="match status" value="1"/>
</dbReference>
<evidence type="ECO:0000259" key="2">
    <source>
        <dbReference type="Pfam" id="PF20114"/>
    </source>
</evidence>
<feature type="compositionally biased region" description="Basic and acidic residues" evidence="1">
    <location>
        <begin position="1"/>
        <end position="12"/>
    </location>
</feature>
<organism evidence="3 4">
    <name type="scientific">Nocardioides mesophilus</name>
    <dbReference type="NCBI Taxonomy" id="433659"/>
    <lineage>
        <taxon>Bacteria</taxon>
        <taxon>Bacillati</taxon>
        <taxon>Actinomycetota</taxon>
        <taxon>Actinomycetes</taxon>
        <taxon>Propionibacteriales</taxon>
        <taxon>Nocardioidaceae</taxon>
        <taxon>Nocardioides</taxon>
    </lineage>
</organism>
<feature type="region of interest" description="Disordered" evidence="1">
    <location>
        <begin position="62"/>
        <end position="95"/>
    </location>
</feature>
<evidence type="ECO:0000313" key="4">
    <source>
        <dbReference type="Proteomes" id="UP000515947"/>
    </source>
</evidence>
<feature type="domain" description="DUF6504" evidence="2">
    <location>
        <begin position="2"/>
        <end position="157"/>
    </location>
</feature>
<dbReference type="InterPro" id="IPR045443">
    <property type="entry name" value="DUF6504"/>
</dbReference>
<dbReference type="RefSeq" id="WP_187578949.1">
    <property type="nucleotide sequence ID" value="NZ_CP060713.1"/>
</dbReference>
<dbReference type="Proteomes" id="UP000515947">
    <property type="component" value="Chromosome"/>
</dbReference>